<dbReference type="EC" id="2.7.1.107" evidence="4 21"/>
<evidence type="ECO:0000256" key="20">
    <source>
        <dbReference type="ARBA" id="ARBA00023264"/>
    </source>
</evidence>
<keyword evidence="18 21" id="KW-0472">Membrane</keyword>
<dbReference type="InterPro" id="IPR036945">
    <property type="entry name" value="DAGK_sf"/>
</dbReference>
<keyword evidence="8 21" id="KW-0997">Cell inner membrane</keyword>
<keyword evidence="11" id="KW-0479">Metal-binding</keyword>
<keyword evidence="15" id="KW-0460">Magnesium</keyword>
<feature type="transmembrane region" description="Helical" evidence="21">
    <location>
        <begin position="110"/>
        <end position="131"/>
    </location>
</feature>
<evidence type="ECO:0000256" key="1">
    <source>
        <dbReference type="ARBA" id="ARBA00001946"/>
    </source>
</evidence>
<proteinExistence type="inferred from homology"/>
<evidence type="ECO:0000256" key="10">
    <source>
        <dbReference type="ARBA" id="ARBA00022692"/>
    </source>
</evidence>
<evidence type="ECO:0000256" key="8">
    <source>
        <dbReference type="ARBA" id="ARBA00022519"/>
    </source>
</evidence>
<dbReference type="Proteomes" id="UP000321726">
    <property type="component" value="Unassembled WGS sequence"/>
</dbReference>
<dbReference type="InterPro" id="IPR000829">
    <property type="entry name" value="DAGK"/>
</dbReference>
<evidence type="ECO:0000256" key="9">
    <source>
        <dbReference type="ARBA" id="ARBA00022679"/>
    </source>
</evidence>
<comment type="similarity">
    <text evidence="3 21">Belongs to the bacterial diacylglycerol kinase family.</text>
</comment>
<evidence type="ECO:0000256" key="12">
    <source>
        <dbReference type="ARBA" id="ARBA00022741"/>
    </source>
</evidence>
<evidence type="ECO:0000256" key="2">
    <source>
        <dbReference type="ARBA" id="ARBA00004429"/>
    </source>
</evidence>
<evidence type="ECO:0000256" key="7">
    <source>
        <dbReference type="ARBA" id="ARBA00022516"/>
    </source>
</evidence>
<evidence type="ECO:0000256" key="17">
    <source>
        <dbReference type="ARBA" id="ARBA00023098"/>
    </source>
</evidence>
<evidence type="ECO:0000256" key="18">
    <source>
        <dbReference type="ARBA" id="ARBA00023136"/>
    </source>
</evidence>
<dbReference type="GO" id="GO:0016301">
    <property type="term" value="F:kinase activity"/>
    <property type="evidence" value="ECO:0007669"/>
    <property type="project" value="UniProtKB-KW"/>
</dbReference>
<evidence type="ECO:0000256" key="21">
    <source>
        <dbReference type="RuleBase" id="RU363065"/>
    </source>
</evidence>
<keyword evidence="13 21" id="KW-0418">Kinase</keyword>
<evidence type="ECO:0000256" key="13">
    <source>
        <dbReference type="ARBA" id="ARBA00022777"/>
    </source>
</evidence>
<dbReference type="EMBL" id="BJXU01000029">
    <property type="protein sequence ID" value="GEN22887.1"/>
    <property type="molecule type" value="Genomic_DNA"/>
</dbReference>
<comment type="subcellular location">
    <subcellularLocation>
        <location evidence="2 21">Cell inner membrane</location>
        <topology evidence="2 21">Multi-pass membrane protein</topology>
    </subcellularLocation>
</comment>
<keyword evidence="10 21" id="KW-0812">Transmembrane</keyword>
<keyword evidence="7" id="KW-0444">Lipid biosynthesis</keyword>
<accession>A0ABQ0WBF8</accession>
<organism evidence="22 23">
    <name type="scientific">Halomonas cupida</name>
    <dbReference type="NCBI Taxonomy" id="44933"/>
    <lineage>
        <taxon>Bacteria</taxon>
        <taxon>Pseudomonadati</taxon>
        <taxon>Pseudomonadota</taxon>
        <taxon>Gammaproteobacteria</taxon>
        <taxon>Oceanospirillales</taxon>
        <taxon>Halomonadaceae</taxon>
        <taxon>Halomonas</taxon>
    </lineage>
</organism>
<evidence type="ECO:0000313" key="23">
    <source>
        <dbReference type="Proteomes" id="UP000321726"/>
    </source>
</evidence>
<keyword evidence="19" id="KW-0594">Phospholipid biosynthesis</keyword>
<evidence type="ECO:0000256" key="11">
    <source>
        <dbReference type="ARBA" id="ARBA00022723"/>
    </source>
</evidence>
<keyword evidence="20 21" id="KW-1208">Phospholipid metabolism</keyword>
<dbReference type="Pfam" id="PF01219">
    <property type="entry name" value="DAGK_prokar"/>
    <property type="match status" value="1"/>
</dbReference>
<evidence type="ECO:0000256" key="5">
    <source>
        <dbReference type="ARBA" id="ARBA00017575"/>
    </source>
</evidence>
<keyword evidence="23" id="KW-1185">Reference proteome</keyword>
<keyword evidence="12 21" id="KW-0547">Nucleotide-binding</keyword>
<evidence type="ECO:0000256" key="6">
    <source>
        <dbReference type="ARBA" id="ARBA00022475"/>
    </source>
</evidence>
<comment type="caution">
    <text evidence="22">The sequence shown here is derived from an EMBL/GenBank/DDBJ whole genome shotgun (WGS) entry which is preliminary data.</text>
</comment>
<dbReference type="PANTHER" id="PTHR34299:SF1">
    <property type="entry name" value="DIACYLGLYCEROL KINASE"/>
    <property type="match status" value="1"/>
</dbReference>
<comment type="function">
    <text evidence="21">Catalyzes the ATP-dependent phosphorylation of sn-l,2-diacylglycerol (DAG) to phosphatidic acid. Involved in the recycling of diacylglycerol produced as a by-product during membrane-derived oligosaccharide (MDO) biosynthesis.</text>
</comment>
<protein>
    <recommendedName>
        <fullName evidence="5 21">Diacylglycerol kinase</fullName>
        <ecNumber evidence="4 21">2.7.1.107</ecNumber>
    </recommendedName>
</protein>
<name>A0ABQ0WBF8_9GAMM</name>
<feature type="transmembrane region" description="Helical" evidence="21">
    <location>
        <begin position="69"/>
        <end position="89"/>
    </location>
</feature>
<keyword evidence="16 21" id="KW-1133">Transmembrane helix</keyword>
<keyword evidence="6" id="KW-1003">Cell membrane</keyword>
<dbReference type="CDD" id="cd14264">
    <property type="entry name" value="DAGK_IM"/>
    <property type="match status" value="1"/>
</dbReference>
<comment type="catalytic activity">
    <reaction evidence="21">
        <text>a 1,2-diacyl-sn-glycerol + ATP = a 1,2-diacyl-sn-glycero-3-phosphate + ADP + H(+)</text>
        <dbReference type="Rhea" id="RHEA:10272"/>
        <dbReference type="ChEBI" id="CHEBI:15378"/>
        <dbReference type="ChEBI" id="CHEBI:17815"/>
        <dbReference type="ChEBI" id="CHEBI:30616"/>
        <dbReference type="ChEBI" id="CHEBI:58608"/>
        <dbReference type="ChEBI" id="CHEBI:456216"/>
        <dbReference type="EC" id="2.7.1.107"/>
    </reaction>
</comment>
<keyword evidence="14 21" id="KW-0067">ATP-binding</keyword>
<dbReference type="InterPro" id="IPR033718">
    <property type="entry name" value="DAGK_prok"/>
</dbReference>
<dbReference type="PANTHER" id="PTHR34299">
    <property type="entry name" value="DIACYLGLYCEROL KINASE"/>
    <property type="match status" value="1"/>
</dbReference>
<evidence type="ECO:0000256" key="3">
    <source>
        <dbReference type="ARBA" id="ARBA00005967"/>
    </source>
</evidence>
<feature type="transmembrane region" description="Helical" evidence="21">
    <location>
        <begin position="45"/>
        <end position="63"/>
    </location>
</feature>
<dbReference type="PROSITE" id="PS01069">
    <property type="entry name" value="DAGK_PROKAR"/>
    <property type="match status" value="1"/>
</dbReference>
<keyword evidence="9 21" id="KW-0808">Transferase</keyword>
<gene>
    <name evidence="22" type="ORF">HCU01_08360</name>
</gene>
<comment type="cofactor">
    <cofactor evidence="1">
        <name>Mg(2+)</name>
        <dbReference type="ChEBI" id="CHEBI:18420"/>
    </cofactor>
</comment>
<sequence length="138" mass="15368">MVFHQALVHKDYEMKPGHTGWRHLVHSTRYSLKGLKAAFRNESAFRQELGLCMVLIPLAWWIGDTPVEWILLVGSCFMVLIVELVNSAIESVVDRIGPERHVLSGRAKDIGSAAVMLALIMAALTWVLLAADKYLSIG</sequence>
<evidence type="ECO:0000313" key="22">
    <source>
        <dbReference type="EMBL" id="GEN22887.1"/>
    </source>
</evidence>
<evidence type="ECO:0000256" key="4">
    <source>
        <dbReference type="ARBA" id="ARBA00012133"/>
    </source>
</evidence>
<evidence type="ECO:0000256" key="15">
    <source>
        <dbReference type="ARBA" id="ARBA00022842"/>
    </source>
</evidence>
<reference evidence="22 23" key="1">
    <citation type="submission" date="2019-07" db="EMBL/GenBank/DDBJ databases">
        <title>Whole genome shotgun sequence of Halomonas cupida NBRC 102219.</title>
        <authorList>
            <person name="Hosoyama A."/>
            <person name="Uohara A."/>
            <person name="Ohji S."/>
            <person name="Ichikawa N."/>
        </authorList>
    </citation>
    <scope>NUCLEOTIDE SEQUENCE [LARGE SCALE GENOMIC DNA]</scope>
    <source>
        <strain evidence="22 23">NBRC 102219</strain>
    </source>
</reference>
<evidence type="ECO:0000256" key="16">
    <source>
        <dbReference type="ARBA" id="ARBA00022989"/>
    </source>
</evidence>
<keyword evidence="17 21" id="KW-0443">Lipid metabolism</keyword>
<dbReference type="Gene3D" id="1.10.287.3610">
    <property type="match status" value="1"/>
</dbReference>
<evidence type="ECO:0000256" key="14">
    <source>
        <dbReference type="ARBA" id="ARBA00022840"/>
    </source>
</evidence>
<evidence type="ECO:0000256" key="19">
    <source>
        <dbReference type="ARBA" id="ARBA00023209"/>
    </source>
</evidence>